<reference evidence="3 4" key="1">
    <citation type="submission" date="2020-03" db="EMBL/GenBank/DDBJ databases">
        <title>Whole genome shotgun sequence of Phytohabitans houttuyneae NBRC 108639.</title>
        <authorList>
            <person name="Komaki H."/>
            <person name="Tamura T."/>
        </authorList>
    </citation>
    <scope>NUCLEOTIDE SEQUENCE [LARGE SCALE GENOMIC DNA]</scope>
    <source>
        <strain evidence="3 4">NBRC 108639</strain>
    </source>
</reference>
<dbReference type="Gene3D" id="1.10.12.10">
    <property type="entry name" value="Lyase 2-enoyl-coa Hydratase, Chain A, domain 2"/>
    <property type="match status" value="1"/>
</dbReference>
<comment type="caution">
    <text evidence="3">The sequence shown here is derived from an EMBL/GenBank/DDBJ whole genome shotgun (WGS) entry which is preliminary data.</text>
</comment>
<dbReference type="AlphaFoldDB" id="A0A6V8KK93"/>
<keyword evidence="3" id="KW-0413">Isomerase</keyword>
<proteinExistence type="inferred from homology"/>
<dbReference type="EMBL" id="BLPF01000002">
    <property type="protein sequence ID" value="GFJ82406.1"/>
    <property type="molecule type" value="Genomic_DNA"/>
</dbReference>
<reference evidence="3 4" key="2">
    <citation type="submission" date="2020-03" db="EMBL/GenBank/DDBJ databases">
        <authorList>
            <person name="Ichikawa N."/>
            <person name="Kimura A."/>
            <person name="Kitahashi Y."/>
            <person name="Uohara A."/>
        </authorList>
    </citation>
    <scope>NUCLEOTIDE SEQUENCE [LARGE SCALE GENOMIC DNA]</scope>
    <source>
        <strain evidence="3 4">NBRC 108639</strain>
    </source>
</reference>
<dbReference type="PROSITE" id="PS00166">
    <property type="entry name" value="ENOYL_COA_HYDRATASE"/>
    <property type="match status" value="1"/>
</dbReference>
<dbReference type="Gene3D" id="3.90.226.10">
    <property type="entry name" value="2-enoyl-CoA Hydratase, Chain A, domain 1"/>
    <property type="match status" value="1"/>
</dbReference>
<gene>
    <name evidence="3" type="ORF">Phou_065860</name>
</gene>
<dbReference type="SUPFAM" id="SSF52096">
    <property type="entry name" value="ClpP/crotonase"/>
    <property type="match status" value="1"/>
</dbReference>
<dbReference type="InterPro" id="IPR029045">
    <property type="entry name" value="ClpP/crotonase-like_dom_sf"/>
</dbReference>
<dbReference type="Proteomes" id="UP000482800">
    <property type="component" value="Unassembled WGS sequence"/>
</dbReference>
<dbReference type="CDD" id="cd06558">
    <property type="entry name" value="crotonase-like"/>
    <property type="match status" value="1"/>
</dbReference>
<sequence length="254" mass="26378">MSIVVERDAGLVRVTLDRPERRNALTVDGFVELGRVLTQIAATPTDRAVLITGAGGSFCSGADLSGGVPQESPLRLMGWIHDAARALHRLPQPCVAAVDGPAFGAGMSLALGCDLVVASTSATFCQVFVKRGLSPDFGSTWLLPRLVGLHTAKRLAMLGDTVTAEQARNLGLVAEVTAPEDLLRTATGTARRLADGPPLALALTKRLLNASFSTGFDDALDAEAAASAANTASEDVAEAFAAFAAKRPAVFRGR</sequence>
<dbReference type="Pfam" id="PF00378">
    <property type="entry name" value="ECH_1"/>
    <property type="match status" value="1"/>
</dbReference>
<dbReference type="GO" id="GO:0016853">
    <property type="term" value="F:isomerase activity"/>
    <property type="evidence" value="ECO:0007669"/>
    <property type="project" value="UniProtKB-KW"/>
</dbReference>
<dbReference type="PANTHER" id="PTHR43459:SF1">
    <property type="entry name" value="EG:BACN32G11.4 PROTEIN"/>
    <property type="match status" value="1"/>
</dbReference>
<accession>A0A6V8KK93</accession>
<dbReference type="InterPro" id="IPR018376">
    <property type="entry name" value="Enoyl-CoA_hyd/isom_CS"/>
</dbReference>
<dbReference type="InterPro" id="IPR001753">
    <property type="entry name" value="Enoyl-CoA_hydra/iso"/>
</dbReference>
<name>A0A6V8KK93_9ACTN</name>
<evidence type="ECO:0000313" key="3">
    <source>
        <dbReference type="EMBL" id="GFJ82406.1"/>
    </source>
</evidence>
<keyword evidence="4" id="KW-1185">Reference proteome</keyword>
<dbReference type="RefSeq" id="WP_173062879.1">
    <property type="nucleotide sequence ID" value="NZ_BAABGO010000054.1"/>
</dbReference>
<organism evidence="3 4">
    <name type="scientific">Phytohabitans houttuyneae</name>
    <dbReference type="NCBI Taxonomy" id="1076126"/>
    <lineage>
        <taxon>Bacteria</taxon>
        <taxon>Bacillati</taxon>
        <taxon>Actinomycetota</taxon>
        <taxon>Actinomycetes</taxon>
        <taxon>Micromonosporales</taxon>
        <taxon>Micromonosporaceae</taxon>
    </lineage>
</organism>
<dbReference type="PANTHER" id="PTHR43459">
    <property type="entry name" value="ENOYL-COA HYDRATASE"/>
    <property type="match status" value="1"/>
</dbReference>
<evidence type="ECO:0000256" key="1">
    <source>
        <dbReference type="ARBA" id="ARBA00005254"/>
    </source>
</evidence>
<dbReference type="InterPro" id="IPR014748">
    <property type="entry name" value="Enoyl-CoA_hydra_C"/>
</dbReference>
<protein>
    <submittedName>
        <fullName evidence="3">2-(1,2-epoxy-1,2-dihydrophenyl)acetyl-CoA isomerase</fullName>
    </submittedName>
</protein>
<evidence type="ECO:0000256" key="2">
    <source>
        <dbReference type="RuleBase" id="RU003707"/>
    </source>
</evidence>
<comment type="similarity">
    <text evidence="1 2">Belongs to the enoyl-CoA hydratase/isomerase family.</text>
</comment>
<evidence type="ECO:0000313" key="4">
    <source>
        <dbReference type="Proteomes" id="UP000482800"/>
    </source>
</evidence>